<keyword evidence="3" id="KW-1185">Reference proteome</keyword>
<protein>
    <submittedName>
        <fullName evidence="2">Rubredoxin</fullName>
    </submittedName>
</protein>
<comment type="caution">
    <text evidence="2">The sequence shown here is derived from an EMBL/GenBank/DDBJ whole genome shotgun (WGS) entry which is preliminary data.</text>
</comment>
<gene>
    <name evidence="2" type="ORF">J2S10_004170</name>
</gene>
<proteinExistence type="predicted"/>
<sequence length="249" mass="29143">MTPWYGAVLEVKNIGGVLEFRDNPPQLIRTREDGHKDGFESPVVQLERNCELLKEWLMRRSIHLPIYGAVVLAYPKQIVAVSPAKTKLLFPNLIPSFIRSIPQQGKKLDKETFDWVSADLVKSHQIFIPKPICETYDIPFSEFKTGVRCEACGRIRMVKLPRTWYCPHCKVTNSQAHFKTLREWFLIFKRNITNRECRDFLQINDIQVAKRILQMMNWQSQGTFRNRLYIMDLCNGNTSQNKEALTLRQ</sequence>
<dbReference type="RefSeq" id="WP_307411664.1">
    <property type="nucleotide sequence ID" value="NZ_JAUSTW010000007.1"/>
</dbReference>
<reference evidence="2 3" key="1">
    <citation type="submission" date="2023-07" db="EMBL/GenBank/DDBJ databases">
        <title>Genomic Encyclopedia of Type Strains, Phase IV (KMG-IV): sequencing the most valuable type-strain genomes for metagenomic binning, comparative biology and taxonomic classification.</title>
        <authorList>
            <person name="Goeker M."/>
        </authorList>
    </citation>
    <scope>NUCLEOTIDE SEQUENCE [LARGE SCALE GENOMIC DNA]</scope>
    <source>
        <strain evidence="2 3">DSM 27594</strain>
    </source>
</reference>
<name>A0ABT9Y008_9BACI</name>
<dbReference type="Proteomes" id="UP001224122">
    <property type="component" value="Unassembled WGS sequence"/>
</dbReference>
<accession>A0ABT9Y008</accession>
<dbReference type="Pfam" id="PF08378">
    <property type="entry name" value="NERD"/>
    <property type="match status" value="1"/>
</dbReference>
<feature type="domain" description="NERD" evidence="1">
    <location>
        <begin position="8"/>
        <end position="72"/>
    </location>
</feature>
<dbReference type="EMBL" id="JAUSTW010000007">
    <property type="protein sequence ID" value="MDQ0200968.1"/>
    <property type="molecule type" value="Genomic_DNA"/>
</dbReference>
<evidence type="ECO:0000313" key="2">
    <source>
        <dbReference type="EMBL" id="MDQ0200968.1"/>
    </source>
</evidence>
<evidence type="ECO:0000313" key="3">
    <source>
        <dbReference type="Proteomes" id="UP001224122"/>
    </source>
</evidence>
<organism evidence="2 3">
    <name type="scientific">Neobacillus ginsengisoli</name>
    <dbReference type="NCBI Taxonomy" id="904295"/>
    <lineage>
        <taxon>Bacteria</taxon>
        <taxon>Bacillati</taxon>
        <taxon>Bacillota</taxon>
        <taxon>Bacilli</taxon>
        <taxon>Bacillales</taxon>
        <taxon>Bacillaceae</taxon>
        <taxon>Neobacillus</taxon>
    </lineage>
</organism>
<evidence type="ECO:0000259" key="1">
    <source>
        <dbReference type="Pfam" id="PF08378"/>
    </source>
</evidence>
<dbReference type="InterPro" id="IPR011528">
    <property type="entry name" value="NERD"/>
</dbReference>